<comment type="pathway">
    <text evidence="1 5">Pyrimidine metabolism; UMP biosynthesis via salvage pathway; UMP from uridine: step 1/1.</text>
</comment>
<organism evidence="7 8">
    <name type="scientific">Natrinema soli</name>
    <dbReference type="NCBI Taxonomy" id="1930624"/>
    <lineage>
        <taxon>Archaea</taxon>
        <taxon>Methanobacteriati</taxon>
        <taxon>Methanobacteriota</taxon>
        <taxon>Stenosarchaea group</taxon>
        <taxon>Halobacteria</taxon>
        <taxon>Halobacteriales</taxon>
        <taxon>Natrialbaceae</taxon>
        <taxon>Natrinema</taxon>
    </lineage>
</organism>
<evidence type="ECO:0000256" key="4">
    <source>
        <dbReference type="ARBA" id="ARBA00022777"/>
    </source>
</evidence>
<comment type="catalytic activity">
    <reaction evidence="5">
        <text>uridine + ATP = UMP + ADP + H(+)</text>
        <dbReference type="Rhea" id="RHEA:16825"/>
        <dbReference type="ChEBI" id="CHEBI:15378"/>
        <dbReference type="ChEBI" id="CHEBI:16704"/>
        <dbReference type="ChEBI" id="CHEBI:30616"/>
        <dbReference type="ChEBI" id="CHEBI:57865"/>
        <dbReference type="ChEBI" id="CHEBI:456216"/>
        <dbReference type="EC" id="2.7.1.48"/>
    </reaction>
</comment>
<dbReference type="GO" id="GO:0005737">
    <property type="term" value="C:cytoplasm"/>
    <property type="evidence" value="ECO:0007669"/>
    <property type="project" value="UniProtKB-SubCell"/>
</dbReference>
<evidence type="ECO:0000256" key="2">
    <source>
        <dbReference type="ARBA" id="ARBA00022679"/>
    </source>
</evidence>
<dbReference type="InterPro" id="IPR006083">
    <property type="entry name" value="PRK/URK"/>
</dbReference>
<keyword evidence="2 5" id="KW-0808">Transferase</keyword>
<gene>
    <name evidence="7" type="primary">udk</name>
    <name evidence="7" type="ORF">ACFQE6_08595</name>
</gene>
<dbReference type="RefSeq" id="WP_273738112.1">
    <property type="nucleotide sequence ID" value="NZ_JAQIVI010000123.1"/>
</dbReference>
<dbReference type="GO" id="GO:0004849">
    <property type="term" value="F:uridine kinase activity"/>
    <property type="evidence" value="ECO:0007669"/>
    <property type="project" value="UniProtKB-EC"/>
</dbReference>
<evidence type="ECO:0000259" key="6">
    <source>
        <dbReference type="Pfam" id="PF00485"/>
    </source>
</evidence>
<name>A0ABD5SKM0_9EURY</name>
<comment type="caution">
    <text evidence="7">The sequence shown here is derived from an EMBL/GenBank/DDBJ whole genome shotgun (WGS) entry which is preliminary data.</text>
</comment>
<keyword evidence="3 5" id="KW-0547">Nucleotide-binding</keyword>
<dbReference type="PRINTS" id="PR00988">
    <property type="entry name" value="URIDINKINASE"/>
</dbReference>
<comment type="catalytic activity">
    <reaction evidence="5">
        <text>cytidine + ATP = CMP + ADP + H(+)</text>
        <dbReference type="Rhea" id="RHEA:24674"/>
        <dbReference type="ChEBI" id="CHEBI:15378"/>
        <dbReference type="ChEBI" id="CHEBI:17562"/>
        <dbReference type="ChEBI" id="CHEBI:30616"/>
        <dbReference type="ChEBI" id="CHEBI:60377"/>
        <dbReference type="ChEBI" id="CHEBI:456216"/>
        <dbReference type="EC" id="2.7.1.48"/>
    </reaction>
</comment>
<dbReference type="Proteomes" id="UP001596383">
    <property type="component" value="Unassembled WGS sequence"/>
</dbReference>
<keyword evidence="5" id="KW-0067">ATP-binding</keyword>
<dbReference type="InterPro" id="IPR000764">
    <property type="entry name" value="Uridine_kinase-like"/>
</dbReference>
<evidence type="ECO:0000313" key="7">
    <source>
        <dbReference type="EMBL" id="MFC6765065.1"/>
    </source>
</evidence>
<dbReference type="Pfam" id="PF00485">
    <property type="entry name" value="PRK"/>
    <property type="match status" value="1"/>
</dbReference>
<dbReference type="NCBIfam" id="NF004018">
    <property type="entry name" value="PRK05480.1"/>
    <property type="match status" value="1"/>
</dbReference>
<dbReference type="InterPro" id="IPR027417">
    <property type="entry name" value="P-loop_NTPase"/>
</dbReference>
<dbReference type="SUPFAM" id="SSF52540">
    <property type="entry name" value="P-loop containing nucleoside triphosphate hydrolases"/>
    <property type="match status" value="1"/>
</dbReference>
<keyword evidence="8" id="KW-1185">Reference proteome</keyword>
<comment type="subcellular location">
    <subcellularLocation>
        <location evidence="5">Cytoplasm</location>
    </subcellularLocation>
</comment>
<keyword evidence="5" id="KW-0963">Cytoplasm</keyword>
<dbReference type="AlphaFoldDB" id="A0ABD5SKM0"/>
<dbReference type="NCBIfam" id="TIGR00235">
    <property type="entry name" value="udk"/>
    <property type="match status" value="1"/>
</dbReference>
<comment type="similarity">
    <text evidence="5">Belongs to the uridine kinase family.</text>
</comment>
<keyword evidence="4 5" id="KW-0418">Kinase</keyword>
<dbReference type="EC" id="2.7.1.48" evidence="5"/>
<evidence type="ECO:0000256" key="3">
    <source>
        <dbReference type="ARBA" id="ARBA00022741"/>
    </source>
</evidence>
<protein>
    <recommendedName>
        <fullName evidence="5">Uridine kinase</fullName>
        <ecNumber evidence="5">2.7.1.48</ecNumber>
    </recommendedName>
</protein>
<comment type="pathway">
    <text evidence="5">Pyrimidine metabolism; CTP biosynthesis via salvage pathway; CTP from cytidine: step 1/3.</text>
</comment>
<feature type="domain" description="Phosphoribulokinase/uridine kinase" evidence="6">
    <location>
        <begin position="8"/>
        <end position="187"/>
    </location>
</feature>
<dbReference type="GO" id="GO:0005524">
    <property type="term" value="F:ATP binding"/>
    <property type="evidence" value="ECO:0007669"/>
    <property type="project" value="UniProtKB-KW"/>
</dbReference>
<accession>A0ABD5SKM0</accession>
<dbReference type="EMBL" id="JBHSWV010000123">
    <property type="protein sequence ID" value="MFC6765065.1"/>
    <property type="molecule type" value="Genomic_DNA"/>
</dbReference>
<reference evidence="7 8" key="1">
    <citation type="journal article" date="2019" name="Int. J. Syst. Evol. Microbiol.">
        <title>The Global Catalogue of Microorganisms (GCM) 10K type strain sequencing project: providing services to taxonomists for standard genome sequencing and annotation.</title>
        <authorList>
            <consortium name="The Broad Institute Genomics Platform"/>
            <consortium name="The Broad Institute Genome Sequencing Center for Infectious Disease"/>
            <person name="Wu L."/>
            <person name="Ma J."/>
        </authorList>
    </citation>
    <scope>NUCLEOTIDE SEQUENCE [LARGE SCALE GENOMIC DNA]</scope>
    <source>
        <strain evidence="7 8">LMG 29247</strain>
    </source>
</reference>
<dbReference type="PANTHER" id="PTHR10285">
    <property type="entry name" value="URIDINE KINASE"/>
    <property type="match status" value="1"/>
</dbReference>
<evidence type="ECO:0000256" key="5">
    <source>
        <dbReference type="RuleBase" id="RU003825"/>
    </source>
</evidence>
<sequence length="225" mass="25484">MSTPSFAMGIAGGTGAGKTTVARTVAETVGEAVTRIPIDNYYEELSHLAFEERRGVNYDHPSAFEWELLREQLETLLSGQSIEMPQYDFEVHNRTDERVTVEPSEIIVLEGILALHDEAIRDLLDLRVYVMTDADVRILRRIERDVIERGRDLEGVIDQYLETVKPMHERFVAPTKKRADVIIPEGANRMAIDLLIEKVQAELPEGSRGLDVSDRELSFTDRTTD</sequence>
<dbReference type="Gene3D" id="3.40.50.300">
    <property type="entry name" value="P-loop containing nucleotide triphosphate hydrolases"/>
    <property type="match status" value="1"/>
</dbReference>
<evidence type="ECO:0000313" key="8">
    <source>
        <dbReference type="Proteomes" id="UP001596383"/>
    </source>
</evidence>
<dbReference type="CDD" id="cd02023">
    <property type="entry name" value="UMPK"/>
    <property type="match status" value="1"/>
</dbReference>
<proteinExistence type="inferred from homology"/>
<evidence type="ECO:0000256" key="1">
    <source>
        <dbReference type="ARBA" id="ARBA00004690"/>
    </source>
</evidence>